<dbReference type="EMBL" id="CAEZWZ010000007">
    <property type="protein sequence ID" value="CAB4663973.1"/>
    <property type="molecule type" value="Genomic_DNA"/>
</dbReference>
<proteinExistence type="predicted"/>
<evidence type="ECO:0000313" key="2">
    <source>
        <dbReference type="EMBL" id="CAB4820389.1"/>
    </source>
</evidence>
<sequence>MKIALIIAVYVFATLSLIFVFEKPKRNRKKITGRGGDFES</sequence>
<reference evidence="1" key="1">
    <citation type="submission" date="2020-05" db="EMBL/GenBank/DDBJ databases">
        <authorList>
            <person name="Chiriac C."/>
            <person name="Salcher M."/>
            <person name="Ghai R."/>
            <person name="Kavagutti S V."/>
        </authorList>
    </citation>
    <scope>NUCLEOTIDE SEQUENCE</scope>
</reference>
<evidence type="ECO:0000313" key="1">
    <source>
        <dbReference type="EMBL" id="CAB4663973.1"/>
    </source>
</evidence>
<name>A0A6J6LU17_9ZZZZ</name>
<protein>
    <submittedName>
        <fullName evidence="1">Unannotated protein</fullName>
    </submittedName>
</protein>
<dbReference type="EMBL" id="CAFABD010000030">
    <property type="protein sequence ID" value="CAB4820389.1"/>
    <property type="molecule type" value="Genomic_DNA"/>
</dbReference>
<dbReference type="AlphaFoldDB" id="A0A6J6LU17"/>
<organism evidence="1">
    <name type="scientific">freshwater metagenome</name>
    <dbReference type="NCBI Taxonomy" id="449393"/>
    <lineage>
        <taxon>unclassified sequences</taxon>
        <taxon>metagenomes</taxon>
        <taxon>ecological metagenomes</taxon>
    </lineage>
</organism>
<accession>A0A6J6LU17</accession>
<gene>
    <name evidence="1" type="ORF">UFOPK2329_00124</name>
    <name evidence="2" type="ORF">UFOPK3166_00322</name>
</gene>